<dbReference type="PROSITE" id="PS50890">
    <property type="entry name" value="PUA"/>
    <property type="match status" value="1"/>
</dbReference>
<keyword evidence="5" id="KW-0238">DNA-binding</keyword>
<dbReference type="EMBL" id="JAUUTY010000007">
    <property type="protein sequence ID" value="KAK1612260.1"/>
    <property type="molecule type" value="Genomic_DNA"/>
</dbReference>
<dbReference type="PROSITE" id="PS50863">
    <property type="entry name" value="B3"/>
    <property type="match status" value="1"/>
</dbReference>
<gene>
    <name evidence="9" type="ORF">QYE76_035933</name>
</gene>
<keyword evidence="3" id="KW-0963">Cytoplasm</keyword>
<dbReference type="GO" id="GO:0003677">
    <property type="term" value="F:DNA binding"/>
    <property type="evidence" value="ECO:0007669"/>
    <property type="project" value="UniProtKB-KW"/>
</dbReference>
<protein>
    <recommendedName>
        <fullName evidence="8">TF-B3 domain-containing protein</fullName>
    </recommendedName>
</protein>
<keyword evidence="4" id="KW-0805">Transcription regulation</keyword>
<dbReference type="InterPro" id="IPR002478">
    <property type="entry name" value="PUA"/>
</dbReference>
<comment type="subcellular location">
    <subcellularLocation>
        <location evidence="2">Cytoplasm</location>
    </subcellularLocation>
    <subcellularLocation>
        <location evidence="1">Nucleus</location>
    </subcellularLocation>
</comment>
<dbReference type="Pfam" id="PF01472">
    <property type="entry name" value="PUA"/>
    <property type="match status" value="1"/>
</dbReference>
<dbReference type="AlphaFoldDB" id="A0AAD8VPH6"/>
<dbReference type="InterPro" id="IPR041366">
    <property type="entry name" value="Pre-PUA"/>
</dbReference>
<comment type="caution">
    <text evidence="9">The sequence shown here is derived from an EMBL/GenBank/DDBJ whole genome shotgun (WGS) entry which is preliminary data.</text>
</comment>
<dbReference type="SUPFAM" id="SSF101936">
    <property type="entry name" value="DNA-binding pseudobarrel domain"/>
    <property type="match status" value="1"/>
</dbReference>
<evidence type="ECO:0000313" key="10">
    <source>
        <dbReference type="Proteomes" id="UP001231189"/>
    </source>
</evidence>
<evidence type="ECO:0000256" key="4">
    <source>
        <dbReference type="ARBA" id="ARBA00023015"/>
    </source>
</evidence>
<dbReference type="SMART" id="SM01019">
    <property type="entry name" value="B3"/>
    <property type="match status" value="1"/>
</dbReference>
<dbReference type="InterPro" id="IPR004521">
    <property type="entry name" value="Uncharacterised_CHP00451"/>
</dbReference>
<keyword evidence="10" id="KW-1185">Reference proteome</keyword>
<dbReference type="FunFam" id="3.10.400.20:FF:000001">
    <property type="entry name" value="Malignant T-cell-amplified sequence 1"/>
    <property type="match status" value="1"/>
</dbReference>
<evidence type="ECO:0000256" key="2">
    <source>
        <dbReference type="ARBA" id="ARBA00004496"/>
    </source>
</evidence>
<evidence type="ECO:0000256" key="5">
    <source>
        <dbReference type="ARBA" id="ARBA00023125"/>
    </source>
</evidence>
<evidence type="ECO:0000313" key="9">
    <source>
        <dbReference type="EMBL" id="KAK1612260.1"/>
    </source>
</evidence>
<dbReference type="GO" id="GO:0005634">
    <property type="term" value="C:nucleus"/>
    <property type="evidence" value="ECO:0007669"/>
    <property type="project" value="UniProtKB-SubCell"/>
</dbReference>
<dbReference type="PANTHER" id="PTHR22798:SF0">
    <property type="entry name" value="MALIGNANT T-CELL-AMPLIFIED SEQUENCE 1"/>
    <property type="match status" value="1"/>
</dbReference>
<name>A0AAD8VPH6_LOLMU</name>
<dbReference type="NCBIfam" id="TIGR00451">
    <property type="entry name" value="unchar_dom_2"/>
    <property type="match status" value="1"/>
</dbReference>
<accession>A0AAD8VPH6</accession>
<dbReference type="InterPro" id="IPR003340">
    <property type="entry name" value="B3_DNA-bd"/>
</dbReference>
<feature type="domain" description="TF-B3" evidence="8">
    <location>
        <begin position="21"/>
        <end position="118"/>
    </location>
</feature>
<dbReference type="InterPro" id="IPR016437">
    <property type="entry name" value="MCT-1/Tma20"/>
</dbReference>
<dbReference type="CDD" id="cd10017">
    <property type="entry name" value="B3_DNA"/>
    <property type="match status" value="1"/>
</dbReference>
<evidence type="ECO:0000256" key="7">
    <source>
        <dbReference type="ARBA" id="ARBA00023242"/>
    </source>
</evidence>
<dbReference type="InterPro" id="IPR015947">
    <property type="entry name" value="PUA-like_sf"/>
</dbReference>
<reference evidence="9" key="1">
    <citation type="submission" date="2023-07" db="EMBL/GenBank/DDBJ databases">
        <title>A chromosome-level genome assembly of Lolium multiflorum.</title>
        <authorList>
            <person name="Chen Y."/>
            <person name="Copetti D."/>
            <person name="Kolliker R."/>
            <person name="Studer B."/>
        </authorList>
    </citation>
    <scope>NUCLEOTIDE SEQUENCE</scope>
    <source>
        <strain evidence="9">02402/16</strain>
        <tissue evidence="9">Leaf</tissue>
    </source>
</reference>
<proteinExistence type="predicted"/>
<dbReference type="CDD" id="cd21155">
    <property type="entry name" value="PUA_MCTS-1-like"/>
    <property type="match status" value="1"/>
</dbReference>
<keyword evidence="7" id="KW-0539">Nucleus</keyword>
<dbReference type="SMART" id="SM00359">
    <property type="entry name" value="PUA"/>
    <property type="match status" value="1"/>
</dbReference>
<dbReference type="Pfam" id="PF17832">
    <property type="entry name" value="Pre-PUA"/>
    <property type="match status" value="1"/>
</dbReference>
<dbReference type="GO" id="GO:0005737">
    <property type="term" value="C:cytoplasm"/>
    <property type="evidence" value="ECO:0007669"/>
    <property type="project" value="UniProtKB-SubCell"/>
</dbReference>
<sequence length="266" mass="30451">MDEDGACEDCAMQRQHWYDMKRFLVFVSSDDFRDNLLFGMVYASACLPDKTQRLWLQLEGRKKQWPAMLTVTCRNQRRVYDGWKEFTRDNKLKPGDICLFEVSSRNSRSLTMTVHLYPLLEPLLEDMLPKKSPMIVVKCQNHLNLVVVNNVPLFFNIRDGPYMPTLRLLHQYPDIMKRFQVDRGAIKFVLSGANIMCPGLTSPGGALDSGVEEETPVAIMAEGKQHALAIGFTKMSAKNISTINKGIGVDNMHYLNDGLWKMERLE</sequence>
<dbReference type="Gene3D" id="3.10.400.20">
    <property type="match status" value="1"/>
</dbReference>
<dbReference type="GO" id="GO:0001731">
    <property type="term" value="P:formation of translation preinitiation complex"/>
    <property type="evidence" value="ECO:0007669"/>
    <property type="project" value="TreeGrafter"/>
</dbReference>
<dbReference type="Proteomes" id="UP001231189">
    <property type="component" value="Unassembled WGS sequence"/>
</dbReference>
<organism evidence="9 10">
    <name type="scientific">Lolium multiflorum</name>
    <name type="common">Italian ryegrass</name>
    <name type="synonym">Lolium perenne subsp. multiflorum</name>
    <dbReference type="NCBI Taxonomy" id="4521"/>
    <lineage>
        <taxon>Eukaryota</taxon>
        <taxon>Viridiplantae</taxon>
        <taxon>Streptophyta</taxon>
        <taxon>Embryophyta</taxon>
        <taxon>Tracheophyta</taxon>
        <taxon>Spermatophyta</taxon>
        <taxon>Magnoliopsida</taxon>
        <taxon>Liliopsida</taxon>
        <taxon>Poales</taxon>
        <taxon>Poaceae</taxon>
        <taxon>BOP clade</taxon>
        <taxon>Pooideae</taxon>
        <taxon>Poodae</taxon>
        <taxon>Poeae</taxon>
        <taxon>Poeae Chloroplast Group 2 (Poeae type)</taxon>
        <taxon>Loliodinae</taxon>
        <taxon>Loliinae</taxon>
        <taxon>Lolium</taxon>
    </lineage>
</organism>
<evidence type="ECO:0000256" key="1">
    <source>
        <dbReference type="ARBA" id="ARBA00004123"/>
    </source>
</evidence>
<keyword evidence="6" id="KW-0804">Transcription</keyword>
<dbReference type="PANTHER" id="PTHR22798">
    <property type="entry name" value="MCT-1 PROTEIN"/>
    <property type="match status" value="1"/>
</dbReference>
<evidence type="ECO:0000256" key="3">
    <source>
        <dbReference type="ARBA" id="ARBA00022490"/>
    </source>
</evidence>
<dbReference type="SUPFAM" id="SSF88697">
    <property type="entry name" value="PUA domain-like"/>
    <property type="match status" value="1"/>
</dbReference>
<dbReference type="GO" id="GO:0003723">
    <property type="term" value="F:RNA binding"/>
    <property type="evidence" value="ECO:0007669"/>
    <property type="project" value="InterPro"/>
</dbReference>
<dbReference type="InterPro" id="IPR015300">
    <property type="entry name" value="DNA-bd_pseudobarrel_sf"/>
</dbReference>
<evidence type="ECO:0000259" key="8">
    <source>
        <dbReference type="PROSITE" id="PS50863"/>
    </source>
</evidence>
<evidence type="ECO:0000256" key="6">
    <source>
        <dbReference type="ARBA" id="ARBA00023163"/>
    </source>
</evidence>